<dbReference type="InterPro" id="IPR045380">
    <property type="entry name" value="LD_TPept_scaffold_dom"/>
</dbReference>
<name>A0A9D7LPW8_9RHOO</name>
<sequence length="542" mass="60456">MSRTSSPPARTPTGRFGRWHLSAICLSIGLAIVSIRPSVAADTLLWFSDGRPTATARKAADLLASAAEDGLNANDYGADLLRNAIENAASGHAPANDTVIQLERSLTSATRRYLADLHYGRIDPQQLGEKYSGVSGQRSDPDTWLISAIADDRLPEAVRSVKPQLAQYHELREVLARYRQLVGNPAWQKALPVPADGKLQPGQPYAGISILNLRLKVLGDLPANGVLPTLYEGRLVDSVKSFQERHGLTPDGVVGKGTLEQLNVTPEARVRQLELALERLRWTPLLQAPRAIVVNIPEFRVRAYEVRDGKVEMKVAMNIIVGNASKTRTPIYDAEMRFVEFSPYWNVPPSIARDETLPKLRREPSYFDQQGFEFVGRDGKVVSGYSEASLDAVQRGEMRIRQKPGARNALGDIKFIFPNNDNIYLHHTPTPQLFKRDRRDFSHGCIRVEEPVALAKFVLADEPEWTEERIVQAMTKGRSATLRLKEPFPVVIAYSTAVFRDGRIHFFPDIYGQDKVLDDALARRSQSLRASNQMEIGLKSNH</sequence>
<dbReference type="GO" id="GO:0009252">
    <property type="term" value="P:peptidoglycan biosynthetic process"/>
    <property type="evidence" value="ECO:0007669"/>
    <property type="project" value="UniProtKB-KW"/>
</dbReference>
<gene>
    <name evidence="9" type="ORF">IPN75_05490</name>
</gene>
<dbReference type="Pfam" id="PF03734">
    <property type="entry name" value="YkuD"/>
    <property type="match status" value="1"/>
</dbReference>
<comment type="pathway">
    <text evidence="1 7">Cell wall biogenesis; peptidoglycan biosynthesis.</text>
</comment>
<evidence type="ECO:0000256" key="5">
    <source>
        <dbReference type="ARBA" id="ARBA00022984"/>
    </source>
</evidence>
<dbReference type="GO" id="GO:0016740">
    <property type="term" value="F:transferase activity"/>
    <property type="evidence" value="ECO:0007669"/>
    <property type="project" value="UniProtKB-KW"/>
</dbReference>
<dbReference type="Proteomes" id="UP000808146">
    <property type="component" value="Unassembled WGS sequence"/>
</dbReference>
<feature type="domain" description="L,D-TPase catalytic" evidence="8">
    <location>
        <begin position="290"/>
        <end position="471"/>
    </location>
</feature>
<protein>
    <submittedName>
        <fullName evidence="9">L,D-transpeptidase family protein</fullName>
    </submittedName>
</protein>
<evidence type="ECO:0000313" key="9">
    <source>
        <dbReference type="EMBL" id="MBK8889875.1"/>
    </source>
</evidence>
<evidence type="ECO:0000256" key="7">
    <source>
        <dbReference type="PROSITE-ProRule" id="PRU01373"/>
    </source>
</evidence>
<dbReference type="InterPro" id="IPR036365">
    <property type="entry name" value="PGBD-like_sf"/>
</dbReference>
<feature type="active site" description="Proton donor/acceptor" evidence="7">
    <location>
        <position position="426"/>
    </location>
</feature>
<dbReference type="InterPro" id="IPR002477">
    <property type="entry name" value="Peptidoglycan-bd-like"/>
</dbReference>
<dbReference type="GO" id="GO:0004180">
    <property type="term" value="F:carboxypeptidase activity"/>
    <property type="evidence" value="ECO:0007669"/>
    <property type="project" value="UniProtKB-ARBA"/>
</dbReference>
<evidence type="ECO:0000313" key="10">
    <source>
        <dbReference type="Proteomes" id="UP000808146"/>
    </source>
</evidence>
<dbReference type="SUPFAM" id="SSF47090">
    <property type="entry name" value="PGBD-like"/>
    <property type="match status" value="1"/>
</dbReference>
<keyword evidence="5 7" id="KW-0573">Peptidoglycan synthesis</keyword>
<dbReference type="InterPro" id="IPR038063">
    <property type="entry name" value="Transpep_catalytic_dom"/>
</dbReference>
<dbReference type="EMBL" id="JADKBR010000003">
    <property type="protein sequence ID" value="MBK8889875.1"/>
    <property type="molecule type" value="Genomic_DNA"/>
</dbReference>
<evidence type="ECO:0000259" key="8">
    <source>
        <dbReference type="PROSITE" id="PS52029"/>
    </source>
</evidence>
<dbReference type="Pfam" id="PF01471">
    <property type="entry name" value="PG_binding_1"/>
    <property type="match status" value="1"/>
</dbReference>
<keyword evidence="3" id="KW-0808">Transferase</keyword>
<dbReference type="InterPro" id="IPR036366">
    <property type="entry name" value="PGBDSf"/>
</dbReference>
<comment type="similarity">
    <text evidence="2">Belongs to the YkuD family.</text>
</comment>
<keyword evidence="6 7" id="KW-0961">Cell wall biogenesis/degradation</keyword>
<dbReference type="PROSITE" id="PS52029">
    <property type="entry name" value="LD_TPASE"/>
    <property type="match status" value="1"/>
</dbReference>
<comment type="caution">
    <text evidence="9">The sequence shown here is derived from an EMBL/GenBank/DDBJ whole genome shotgun (WGS) entry which is preliminary data.</text>
</comment>
<keyword evidence="4 7" id="KW-0133">Cell shape</keyword>
<evidence type="ECO:0000256" key="4">
    <source>
        <dbReference type="ARBA" id="ARBA00022960"/>
    </source>
</evidence>
<dbReference type="InterPro" id="IPR052905">
    <property type="entry name" value="LD-transpeptidase_YkuD-like"/>
</dbReference>
<feature type="active site" description="Nucleophile" evidence="7">
    <location>
        <position position="445"/>
    </location>
</feature>
<organism evidence="9 10">
    <name type="scientific">Candidatus Dechloromonas phosphorivorans</name>
    <dbReference type="NCBI Taxonomy" id="2899244"/>
    <lineage>
        <taxon>Bacteria</taxon>
        <taxon>Pseudomonadati</taxon>
        <taxon>Pseudomonadota</taxon>
        <taxon>Betaproteobacteria</taxon>
        <taxon>Rhodocyclales</taxon>
        <taxon>Azonexaceae</taxon>
        <taxon>Dechloromonas</taxon>
    </lineage>
</organism>
<reference evidence="9" key="1">
    <citation type="submission" date="2020-10" db="EMBL/GenBank/DDBJ databases">
        <title>Connecting structure to function with the recovery of over 1000 high-quality activated sludge metagenome-assembled genomes encoding full-length rRNA genes using long-read sequencing.</title>
        <authorList>
            <person name="Singleton C.M."/>
            <person name="Petriglieri F."/>
            <person name="Kristensen J.M."/>
            <person name="Kirkegaard R.H."/>
            <person name="Michaelsen T.Y."/>
            <person name="Andersen M.H."/>
            <person name="Karst S.M."/>
            <person name="Dueholm M.S."/>
            <person name="Nielsen P.H."/>
            <person name="Albertsen M."/>
        </authorList>
    </citation>
    <scope>NUCLEOTIDE SEQUENCE</scope>
    <source>
        <strain evidence="9">OdNE_18-Q3-R46-58_BAT3C.305</strain>
    </source>
</reference>
<evidence type="ECO:0000256" key="2">
    <source>
        <dbReference type="ARBA" id="ARBA00005992"/>
    </source>
</evidence>
<dbReference type="InterPro" id="IPR005490">
    <property type="entry name" value="LD_TPept_cat_dom"/>
</dbReference>
<proteinExistence type="inferred from homology"/>
<dbReference type="AlphaFoldDB" id="A0A9D7LPW8"/>
<dbReference type="SUPFAM" id="SSF141523">
    <property type="entry name" value="L,D-transpeptidase catalytic domain-like"/>
    <property type="match status" value="1"/>
</dbReference>
<dbReference type="Gene3D" id="1.10.101.10">
    <property type="entry name" value="PGBD-like superfamily/PGBD"/>
    <property type="match status" value="1"/>
</dbReference>
<dbReference type="Pfam" id="PF20142">
    <property type="entry name" value="Scaffold"/>
    <property type="match status" value="1"/>
</dbReference>
<dbReference type="PANTHER" id="PTHR41533">
    <property type="entry name" value="L,D-TRANSPEPTIDASE HI_1667-RELATED"/>
    <property type="match status" value="1"/>
</dbReference>
<dbReference type="PANTHER" id="PTHR41533:SF2">
    <property type="entry name" value="BLR7131 PROTEIN"/>
    <property type="match status" value="1"/>
</dbReference>
<evidence type="ECO:0000256" key="6">
    <source>
        <dbReference type="ARBA" id="ARBA00023316"/>
    </source>
</evidence>
<dbReference type="GO" id="GO:0071555">
    <property type="term" value="P:cell wall organization"/>
    <property type="evidence" value="ECO:0007669"/>
    <property type="project" value="UniProtKB-UniRule"/>
</dbReference>
<accession>A0A9D7LPW8</accession>
<dbReference type="GO" id="GO:0008360">
    <property type="term" value="P:regulation of cell shape"/>
    <property type="evidence" value="ECO:0007669"/>
    <property type="project" value="UniProtKB-UniRule"/>
</dbReference>
<evidence type="ECO:0000256" key="1">
    <source>
        <dbReference type="ARBA" id="ARBA00004752"/>
    </source>
</evidence>
<dbReference type="CDD" id="cd16913">
    <property type="entry name" value="YkuD_like"/>
    <property type="match status" value="1"/>
</dbReference>
<dbReference type="Gene3D" id="2.40.440.10">
    <property type="entry name" value="L,D-transpeptidase catalytic domain-like"/>
    <property type="match status" value="1"/>
</dbReference>
<evidence type="ECO:0000256" key="3">
    <source>
        <dbReference type="ARBA" id="ARBA00022679"/>
    </source>
</evidence>